<comment type="caution">
    <text evidence="14">The sequence shown here is derived from an EMBL/GenBank/DDBJ whole genome shotgun (WGS) entry which is preliminary data.</text>
</comment>
<evidence type="ECO:0000256" key="8">
    <source>
        <dbReference type="ARBA" id="ARBA00022989"/>
    </source>
</evidence>
<dbReference type="RefSeq" id="WP_213672387.1">
    <property type="nucleotide sequence ID" value="NZ_JAHCDA010000006.1"/>
</dbReference>
<evidence type="ECO:0000256" key="4">
    <source>
        <dbReference type="ARBA" id="ARBA00022448"/>
    </source>
</evidence>
<comment type="similarity">
    <text evidence="2 12">Belongs to the binding-protein-dependent transport system permease family.</text>
</comment>
<evidence type="ECO:0000256" key="12">
    <source>
        <dbReference type="RuleBase" id="RU363032"/>
    </source>
</evidence>
<protein>
    <recommendedName>
        <fullName evidence="11">sn-glycerol-3-phosphate transport system permease protein UgpA</fullName>
    </recommendedName>
</protein>
<comment type="subcellular location">
    <subcellularLocation>
        <location evidence="1">Cell inner membrane</location>
        <topology evidence="1">Multi-pass membrane protein</topology>
    </subcellularLocation>
    <subcellularLocation>
        <location evidence="12">Cell membrane</location>
        <topology evidence="12">Multi-pass membrane protein</topology>
    </subcellularLocation>
</comment>
<sequence>MSREAAAREPFGEAVLPWLLLAPQLAVTGIFFLWPAAWAFWQSFHISDAFGTSLIFVGLENYVLLAEDPLYRDAVVRSFVFASLVAGFALGVGVGLALLVENGARRKRVWQALLTWPYALAPATAGVLWLFLLHPSVGLIGTALVRADTGWDWRINGTQAFLLVVGIAAWKQVAYNFIFAFAALLALPRSLIEAAEMDGAGKARIAWSIQLPLIAPTLFFLIVVNLVYAFFDSFGLIHALTRGGPANATETLVYRAFVDGHVNHDLGRSAAQSVVLLVVVAALTLLQFRAMGRRP</sequence>
<name>A0ABS5QJ18_9PROT</name>
<comment type="function">
    <text evidence="10">Part of the ABC transporter complex UgpBAEC involved in sn-glycerol-3-phosphate (G3P) import. Probably responsible for the translocation of the substrate across the membrane.</text>
</comment>
<organism evidence="14 15">
    <name type="scientific">Roseococcus pinisoli</name>
    <dbReference type="NCBI Taxonomy" id="2835040"/>
    <lineage>
        <taxon>Bacteria</taxon>
        <taxon>Pseudomonadati</taxon>
        <taxon>Pseudomonadota</taxon>
        <taxon>Alphaproteobacteria</taxon>
        <taxon>Acetobacterales</taxon>
        <taxon>Roseomonadaceae</taxon>
        <taxon>Roseococcus</taxon>
    </lineage>
</organism>
<feature type="transmembrane region" description="Helical" evidence="12">
    <location>
        <begin position="207"/>
        <end position="231"/>
    </location>
</feature>
<reference evidence="14 15" key="1">
    <citation type="submission" date="2021-05" db="EMBL/GenBank/DDBJ databases">
        <title>Roseococcus sp. XZZS9, whole genome shotgun sequencing project.</title>
        <authorList>
            <person name="Zhao G."/>
            <person name="Shen L."/>
        </authorList>
    </citation>
    <scope>NUCLEOTIDE SEQUENCE [LARGE SCALE GENOMIC DNA]</scope>
    <source>
        <strain evidence="14 15">XZZS9</strain>
    </source>
</reference>
<keyword evidence="4 12" id="KW-0813">Transport</keyword>
<dbReference type="InterPro" id="IPR000515">
    <property type="entry name" value="MetI-like"/>
</dbReference>
<evidence type="ECO:0000256" key="6">
    <source>
        <dbReference type="ARBA" id="ARBA00022519"/>
    </source>
</evidence>
<dbReference type="EMBL" id="JAHCDA010000006">
    <property type="protein sequence ID" value="MBS7813679.1"/>
    <property type="molecule type" value="Genomic_DNA"/>
</dbReference>
<evidence type="ECO:0000256" key="11">
    <source>
        <dbReference type="ARBA" id="ARBA00040780"/>
    </source>
</evidence>
<dbReference type="PANTHER" id="PTHR43227">
    <property type="entry name" value="BLL4140 PROTEIN"/>
    <property type="match status" value="1"/>
</dbReference>
<keyword evidence="15" id="KW-1185">Reference proteome</keyword>
<keyword evidence="6" id="KW-0997">Cell inner membrane</keyword>
<evidence type="ECO:0000256" key="5">
    <source>
        <dbReference type="ARBA" id="ARBA00022475"/>
    </source>
</evidence>
<keyword evidence="8 12" id="KW-1133">Transmembrane helix</keyword>
<dbReference type="Gene3D" id="1.10.3720.10">
    <property type="entry name" value="MetI-like"/>
    <property type="match status" value="1"/>
</dbReference>
<evidence type="ECO:0000256" key="9">
    <source>
        <dbReference type="ARBA" id="ARBA00023136"/>
    </source>
</evidence>
<feature type="transmembrane region" description="Helical" evidence="12">
    <location>
        <begin position="270"/>
        <end position="288"/>
    </location>
</feature>
<evidence type="ECO:0000256" key="2">
    <source>
        <dbReference type="ARBA" id="ARBA00009306"/>
    </source>
</evidence>
<evidence type="ECO:0000256" key="3">
    <source>
        <dbReference type="ARBA" id="ARBA00011557"/>
    </source>
</evidence>
<keyword evidence="7 12" id="KW-0812">Transmembrane</keyword>
<dbReference type="CDD" id="cd06261">
    <property type="entry name" value="TM_PBP2"/>
    <property type="match status" value="1"/>
</dbReference>
<feature type="transmembrane region" description="Helical" evidence="12">
    <location>
        <begin position="78"/>
        <end position="100"/>
    </location>
</feature>
<dbReference type="Proteomes" id="UP000766336">
    <property type="component" value="Unassembled WGS sequence"/>
</dbReference>
<gene>
    <name evidence="14" type="ORF">KHU32_22250</name>
</gene>
<dbReference type="PANTHER" id="PTHR43227:SF9">
    <property type="entry name" value="SN-GLYCEROL-3-PHOSPHATE TRANSPORT SYSTEM PERMEASE PROTEIN UGPA"/>
    <property type="match status" value="1"/>
</dbReference>
<evidence type="ECO:0000256" key="7">
    <source>
        <dbReference type="ARBA" id="ARBA00022692"/>
    </source>
</evidence>
<evidence type="ECO:0000313" key="15">
    <source>
        <dbReference type="Proteomes" id="UP000766336"/>
    </source>
</evidence>
<feature type="transmembrane region" description="Helical" evidence="12">
    <location>
        <begin position="160"/>
        <end position="187"/>
    </location>
</feature>
<feature type="domain" description="ABC transmembrane type-1" evidence="13">
    <location>
        <begin position="75"/>
        <end position="287"/>
    </location>
</feature>
<dbReference type="InterPro" id="IPR050809">
    <property type="entry name" value="UgpAE/MalFG_permease"/>
</dbReference>
<dbReference type="PROSITE" id="PS50928">
    <property type="entry name" value="ABC_TM1"/>
    <property type="match status" value="1"/>
</dbReference>
<comment type="subunit">
    <text evidence="3">The complex is composed of two ATP-binding proteins (UgpC), two transmembrane proteins (UgpA and UgpE) and a solute-binding protein (UgpB).</text>
</comment>
<keyword evidence="9 12" id="KW-0472">Membrane</keyword>
<evidence type="ECO:0000256" key="10">
    <source>
        <dbReference type="ARBA" id="ARBA00037054"/>
    </source>
</evidence>
<evidence type="ECO:0000259" key="13">
    <source>
        <dbReference type="PROSITE" id="PS50928"/>
    </source>
</evidence>
<accession>A0ABS5QJ18</accession>
<dbReference type="InterPro" id="IPR035906">
    <property type="entry name" value="MetI-like_sf"/>
</dbReference>
<feature type="transmembrane region" description="Helical" evidence="12">
    <location>
        <begin position="112"/>
        <end position="132"/>
    </location>
</feature>
<evidence type="ECO:0000256" key="1">
    <source>
        <dbReference type="ARBA" id="ARBA00004429"/>
    </source>
</evidence>
<proteinExistence type="inferred from homology"/>
<keyword evidence="5" id="KW-1003">Cell membrane</keyword>
<evidence type="ECO:0000313" key="14">
    <source>
        <dbReference type="EMBL" id="MBS7813679.1"/>
    </source>
</evidence>
<feature type="transmembrane region" description="Helical" evidence="12">
    <location>
        <begin position="20"/>
        <end position="41"/>
    </location>
</feature>
<dbReference type="SUPFAM" id="SSF161098">
    <property type="entry name" value="MetI-like"/>
    <property type="match status" value="1"/>
</dbReference>
<dbReference type="Pfam" id="PF00528">
    <property type="entry name" value="BPD_transp_1"/>
    <property type="match status" value="1"/>
</dbReference>